<feature type="domain" description="Serine aminopeptidase S33" evidence="2">
    <location>
        <begin position="89"/>
        <end position="192"/>
    </location>
</feature>
<dbReference type="GO" id="GO:0016787">
    <property type="term" value="F:hydrolase activity"/>
    <property type="evidence" value="ECO:0007669"/>
    <property type="project" value="UniProtKB-KW"/>
</dbReference>
<dbReference type="InterPro" id="IPR022742">
    <property type="entry name" value="Hydrolase_4"/>
</dbReference>
<keyword evidence="4" id="KW-1185">Reference proteome</keyword>
<keyword evidence="3" id="KW-0378">Hydrolase</keyword>
<name>A0A418XVA9_9BURK</name>
<gene>
    <name evidence="3" type="ORF">D3872_10700</name>
</gene>
<evidence type="ECO:0000313" key="3">
    <source>
        <dbReference type="EMBL" id="RJG16676.1"/>
    </source>
</evidence>
<protein>
    <submittedName>
        <fullName evidence="3">Alpha/beta fold hydrolase</fullName>
    </submittedName>
</protein>
<comment type="caution">
    <text evidence="3">The sequence shown here is derived from an EMBL/GenBank/DDBJ whole genome shotgun (WGS) entry which is preliminary data.</text>
</comment>
<dbReference type="EMBL" id="QYUP01000105">
    <property type="protein sequence ID" value="RJG16676.1"/>
    <property type="molecule type" value="Genomic_DNA"/>
</dbReference>
<feature type="chain" id="PRO_5019391061" evidence="1">
    <location>
        <begin position="26"/>
        <end position="278"/>
    </location>
</feature>
<dbReference type="InterPro" id="IPR029058">
    <property type="entry name" value="AB_hydrolase_fold"/>
</dbReference>
<evidence type="ECO:0000259" key="2">
    <source>
        <dbReference type="Pfam" id="PF12146"/>
    </source>
</evidence>
<dbReference type="Proteomes" id="UP000284006">
    <property type="component" value="Unassembled WGS sequence"/>
</dbReference>
<organism evidence="3 4">
    <name type="scientific">Massilia cavernae</name>
    <dbReference type="NCBI Taxonomy" id="2320864"/>
    <lineage>
        <taxon>Bacteria</taxon>
        <taxon>Pseudomonadati</taxon>
        <taxon>Pseudomonadota</taxon>
        <taxon>Betaproteobacteria</taxon>
        <taxon>Burkholderiales</taxon>
        <taxon>Oxalobacteraceae</taxon>
        <taxon>Telluria group</taxon>
        <taxon>Massilia</taxon>
    </lineage>
</organism>
<evidence type="ECO:0000313" key="4">
    <source>
        <dbReference type="Proteomes" id="UP000284006"/>
    </source>
</evidence>
<feature type="signal peptide" evidence="1">
    <location>
        <begin position="1"/>
        <end position="25"/>
    </location>
</feature>
<dbReference type="Pfam" id="PF12146">
    <property type="entry name" value="Hydrolase_4"/>
    <property type="match status" value="1"/>
</dbReference>
<proteinExistence type="predicted"/>
<dbReference type="AlphaFoldDB" id="A0A418XVA9"/>
<dbReference type="Gene3D" id="3.40.50.1820">
    <property type="entry name" value="alpha/beta hydrolase"/>
    <property type="match status" value="1"/>
</dbReference>
<reference evidence="3 4" key="1">
    <citation type="submission" date="2018-09" db="EMBL/GenBank/DDBJ databases">
        <authorList>
            <person name="Zhu H."/>
        </authorList>
    </citation>
    <scope>NUCLEOTIDE SEQUENCE [LARGE SCALE GENOMIC DNA]</scope>
    <source>
        <strain evidence="3 4">K1S02-61</strain>
    </source>
</reference>
<sequence length="278" mass="30020">MMVKTSVSRLLVGTVFFLASRWSFALPASPLEESVCGSFTEWFSFRMWSSLAGKPDTSAFRRMSNVEEISHVTIDNRTLRGYRINSATPSKGSVLFAQGNAMLADQVLQSLSQVVDAGFDVVVFDYRGYGQSDGKPRLKAIVSDYVEIANAMAKAQPKKLYFYGVSFGGVVLLNTLAAVPPVSGTVIDSSPGTVSDLGCPSNFDPITHIPDNAGSILVVIGDRDRVVLPSKSAGLARKVVANGGHVMRRPDFSHPFMDPDNAVASTRLNIAIDFFNSK</sequence>
<accession>A0A418XVA9</accession>
<evidence type="ECO:0000256" key="1">
    <source>
        <dbReference type="SAM" id="SignalP"/>
    </source>
</evidence>
<keyword evidence="1" id="KW-0732">Signal</keyword>
<dbReference type="PANTHER" id="PTHR12277">
    <property type="entry name" value="ALPHA/BETA HYDROLASE DOMAIN-CONTAINING PROTEIN"/>
    <property type="match status" value="1"/>
</dbReference>
<dbReference type="SUPFAM" id="SSF53474">
    <property type="entry name" value="alpha/beta-Hydrolases"/>
    <property type="match status" value="1"/>
</dbReference>